<dbReference type="Proteomes" id="UP000596742">
    <property type="component" value="Unassembled WGS sequence"/>
</dbReference>
<accession>A0A8B6E4L6</accession>
<evidence type="ECO:0000313" key="3">
    <source>
        <dbReference type="Proteomes" id="UP000596742"/>
    </source>
</evidence>
<reference evidence="2" key="1">
    <citation type="submission" date="2018-11" db="EMBL/GenBank/DDBJ databases">
        <authorList>
            <person name="Alioto T."/>
            <person name="Alioto T."/>
        </authorList>
    </citation>
    <scope>NUCLEOTIDE SEQUENCE</scope>
</reference>
<gene>
    <name evidence="2" type="ORF">MGAL_10B080297</name>
</gene>
<evidence type="ECO:0000256" key="1">
    <source>
        <dbReference type="SAM" id="MobiDB-lite"/>
    </source>
</evidence>
<dbReference type="EMBL" id="UYJE01004506">
    <property type="protein sequence ID" value="VDI28500.1"/>
    <property type="molecule type" value="Genomic_DNA"/>
</dbReference>
<dbReference type="AlphaFoldDB" id="A0A8B6E4L6"/>
<organism evidence="2 3">
    <name type="scientific">Mytilus galloprovincialis</name>
    <name type="common">Mediterranean mussel</name>
    <dbReference type="NCBI Taxonomy" id="29158"/>
    <lineage>
        <taxon>Eukaryota</taxon>
        <taxon>Metazoa</taxon>
        <taxon>Spiralia</taxon>
        <taxon>Lophotrochozoa</taxon>
        <taxon>Mollusca</taxon>
        <taxon>Bivalvia</taxon>
        <taxon>Autobranchia</taxon>
        <taxon>Pteriomorphia</taxon>
        <taxon>Mytilida</taxon>
        <taxon>Mytiloidea</taxon>
        <taxon>Mytilidae</taxon>
        <taxon>Mytilinae</taxon>
        <taxon>Mytilus</taxon>
    </lineage>
</organism>
<feature type="region of interest" description="Disordered" evidence="1">
    <location>
        <begin position="44"/>
        <end position="118"/>
    </location>
</feature>
<protein>
    <submittedName>
        <fullName evidence="2">Uncharacterized protein</fullName>
    </submittedName>
</protein>
<feature type="compositionally biased region" description="Basic and acidic residues" evidence="1">
    <location>
        <begin position="76"/>
        <end position="89"/>
    </location>
</feature>
<sequence length="118" mass="13290">MSKVGATKIRHGTRQVRHVLTDQDKHFKEALSENPVILQLKQEGITMKDHVVKKIEPKTTDDSKGENAEDQNVPSENKDSRLLKSRESSAESETSQQSTSSKRSQKSQRRTSQACSLQ</sequence>
<keyword evidence="3" id="KW-1185">Reference proteome</keyword>
<dbReference type="OrthoDB" id="10520102at2759"/>
<proteinExistence type="predicted"/>
<feature type="compositionally biased region" description="Basic and acidic residues" evidence="1">
    <location>
        <begin position="46"/>
        <end position="67"/>
    </location>
</feature>
<name>A0A8B6E4L6_MYTGA</name>
<evidence type="ECO:0000313" key="2">
    <source>
        <dbReference type="EMBL" id="VDI28500.1"/>
    </source>
</evidence>
<feature type="compositionally biased region" description="Low complexity" evidence="1">
    <location>
        <begin position="91"/>
        <end position="102"/>
    </location>
</feature>
<comment type="caution">
    <text evidence="2">The sequence shown here is derived from an EMBL/GenBank/DDBJ whole genome shotgun (WGS) entry which is preliminary data.</text>
</comment>